<dbReference type="AlphaFoldDB" id="A0A7R9GBX9"/>
<evidence type="ECO:0000313" key="3">
    <source>
        <dbReference type="Proteomes" id="UP000678499"/>
    </source>
</evidence>
<reference evidence="2" key="1">
    <citation type="submission" date="2020-11" db="EMBL/GenBank/DDBJ databases">
        <authorList>
            <person name="Tran Van P."/>
        </authorList>
    </citation>
    <scope>NUCLEOTIDE SEQUENCE</scope>
</reference>
<proteinExistence type="predicted"/>
<organism evidence="2">
    <name type="scientific">Notodromas monacha</name>
    <dbReference type="NCBI Taxonomy" id="399045"/>
    <lineage>
        <taxon>Eukaryota</taxon>
        <taxon>Metazoa</taxon>
        <taxon>Ecdysozoa</taxon>
        <taxon>Arthropoda</taxon>
        <taxon>Crustacea</taxon>
        <taxon>Oligostraca</taxon>
        <taxon>Ostracoda</taxon>
        <taxon>Podocopa</taxon>
        <taxon>Podocopida</taxon>
        <taxon>Cypridocopina</taxon>
        <taxon>Cypridoidea</taxon>
        <taxon>Cyprididae</taxon>
        <taxon>Notodromas</taxon>
    </lineage>
</organism>
<feature type="compositionally biased region" description="Low complexity" evidence="1">
    <location>
        <begin position="1"/>
        <end position="11"/>
    </location>
</feature>
<dbReference type="OrthoDB" id="8300658at2759"/>
<sequence>MASSPSSPAAPGLGQQKLPRTFSTSVLRIKHRSSFWEKIYPELVRRKDTGNVTSLGVIEEPGSLERKSVDGSLPIPLPHRARSELSFAAASRDLRPATFHRK</sequence>
<dbReference type="EMBL" id="OA882396">
    <property type="protein sequence ID" value="CAD7275114.1"/>
    <property type="molecule type" value="Genomic_DNA"/>
</dbReference>
<evidence type="ECO:0000256" key="1">
    <source>
        <dbReference type="SAM" id="MobiDB-lite"/>
    </source>
</evidence>
<dbReference type="EMBL" id="CAJPEX010000359">
    <property type="protein sequence ID" value="CAG0915266.1"/>
    <property type="molecule type" value="Genomic_DNA"/>
</dbReference>
<accession>A0A7R9GBX9</accession>
<name>A0A7R9GBX9_9CRUS</name>
<gene>
    <name evidence="2" type="ORF">NMOB1V02_LOCUS2917</name>
</gene>
<evidence type="ECO:0000313" key="2">
    <source>
        <dbReference type="EMBL" id="CAD7275114.1"/>
    </source>
</evidence>
<protein>
    <submittedName>
        <fullName evidence="2">Uncharacterized protein</fullName>
    </submittedName>
</protein>
<feature type="region of interest" description="Disordered" evidence="1">
    <location>
        <begin position="1"/>
        <end position="21"/>
    </location>
</feature>
<dbReference type="Proteomes" id="UP000678499">
    <property type="component" value="Unassembled WGS sequence"/>
</dbReference>
<keyword evidence="3" id="KW-1185">Reference proteome</keyword>